<evidence type="ECO:0000313" key="1">
    <source>
        <dbReference type="EMBL" id="PSO04105.1"/>
    </source>
</evidence>
<proteinExistence type="predicted"/>
<dbReference type="InterPro" id="IPR035068">
    <property type="entry name" value="TldD/PmbA_N"/>
</dbReference>
<sequence length="199" mass="21567">MWVDSDSLIRLVKGSGLDAEFEVRYSELKATTLEVEKSVLKRFSVRRMETAVVRCLRAGKLGVVRFSPPPKGLRSMLEHAYHLTAAAGSLDAQAHFADRPLKSRVASSVASTMEADAGEVAKRVLEAVKTYTAESLVHFINAEAGYGYRRVVGANTNGVSGEWFGCFANFSAEVSSKRGGRLGFGIEVTRRIGSGCFAL</sequence>
<dbReference type="SUPFAM" id="SSF111283">
    <property type="entry name" value="Putative modulator of DNA gyrase, PmbA/TldD"/>
    <property type="match status" value="1"/>
</dbReference>
<name>A0A2R6BZQ8_9ARCH</name>
<reference evidence="1 2" key="1">
    <citation type="submission" date="2017-04" db="EMBL/GenBank/DDBJ databases">
        <title>Novel microbial lineages endemic to geothermal iron-oxide mats fill important gaps in the evolutionary history of Archaea.</title>
        <authorList>
            <person name="Jay Z.J."/>
            <person name="Beam J.P."/>
            <person name="Dlakic M."/>
            <person name="Rusch D.B."/>
            <person name="Kozubal M.A."/>
            <person name="Inskeep W.P."/>
        </authorList>
    </citation>
    <scope>NUCLEOTIDE SEQUENCE [LARGE SCALE GENOMIC DNA]</scope>
    <source>
        <strain evidence="1">BE_D</strain>
    </source>
</reference>
<evidence type="ECO:0000313" key="2">
    <source>
        <dbReference type="Proteomes" id="UP000242015"/>
    </source>
</evidence>
<organism evidence="1 2">
    <name type="scientific">Candidatus Marsarchaeota G2 archaeon BE_D</name>
    <dbReference type="NCBI Taxonomy" id="1978158"/>
    <lineage>
        <taxon>Archaea</taxon>
        <taxon>Candidatus Marsarchaeota</taxon>
        <taxon>Candidatus Marsarchaeota group 2</taxon>
    </lineage>
</organism>
<dbReference type="GO" id="GO:0006508">
    <property type="term" value="P:proteolysis"/>
    <property type="evidence" value="ECO:0007669"/>
    <property type="project" value="InterPro"/>
</dbReference>
<dbReference type="Gene3D" id="3.30.2290.10">
    <property type="entry name" value="PmbA/TldD superfamily"/>
    <property type="match status" value="1"/>
</dbReference>
<protein>
    <submittedName>
        <fullName evidence="1">Uncharacterized protein</fullName>
    </submittedName>
</protein>
<dbReference type="AlphaFoldDB" id="A0A2R6BZQ8"/>
<dbReference type="Proteomes" id="UP000242015">
    <property type="component" value="Unassembled WGS sequence"/>
</dbReference>
<dbReference type="InterPro" id="IPR036059">
    <property type="entry name" value="TldD/PmbA_sf"/>
</dbReference>
<gene>
    <name evidence="1" type="ORF">B9Q04_19620</name>
</gene>
<dbReference type="EMBL" id="NEXF01000720">
    <property type="protein sequence ID" value="PSO04105.1"/>
    <property type="molecule type" value="Genomic_DNA"/>
</dbReference>
<dbReference type="GO" id="GO:0008237">
    <property type="term" value="F:metallopeptidase activity"/>
    <property type="evidence" value="ECO:0007669"/>
    <property type="project" value="InterPro"/>
</dbReference>
<accession>A0A2R6BZQ8</accession>
<comment type="caution">
    <text evidence="1">The sequence shown here is derived from an EMBL/GenBank/DDBJ whole genome shotgun (WGS) entry which is preliminary data.</text>
</comment>